<dbReference type="InterPro" id="IPR011692">
    <property type="entry name" value="Stress_up-reg_Nod19"/>
</dbReference>
<sequence length="1319" mass="144755">MSPATHGLRFLSVIVLVAIYAKNSEARVTVENRVKSAVYFSPKITLHPGSVSNKFYYYIKFPRGHIALKSFNAEVVDEAGNPVSLRETYLHHWIAARYYLRVNYQDPKYDSNSGIHKPNFITARNAGLCNRGLPQFFGLGSETRKTSTHIPDPYGIEVGNPSEVPFGYEERWLFNIHAIDTRDAVDAMGCTECRCSLYNVTQDEYGRPLKPNYIGGLDCCYDGTQCKVKNGLESVERNVYLKYTVKWVDWSDSIVPVKVFILDVTDTWQKTKTHECLIEFDVEQSTTGIANDNHTSTKKSSMSFPTGGDVVYGVAHQHSGGIGSALYGEDGRVICTSKPIYGQGNSVGDEAGFIVGMSTCYPKPGSVKIAKDEILTLESNYSSEKSHTGVMGLFYLLVAESSSTLTARVQVPLLVALVLDISQNNLSDNIPQFLDKWVSLERLNLSFNDFEGEVPVVKCLLIQVHFRFWRTRGSVDCGGLITLELPKCKEKGSKKKTVLLYGASKYKHHGILPGTVPSTPVELILFKVKCVVYGVAHLHSGGIGYALYGETEGTLNVIAVDTLWDPSTIVANLSLYVVGDEAGYVVGISEKSRTGVLALFHIFVAESSLDMNDLVQTSGSFVVASLLLELSISCRDAFSSNVLLSLIINGGKFCNDYYILDEVHSVAPGRDNTITQFPEGKVGVYTRLLENNKAPFRRYPECFLCLVGLSPYYPFDESTYPAFERPDGTDMGLLDFIKTADPRKVQAVEVQKKDDQVKLLESTSHCFMPLVAPAVGVGSSVAAPEVSAPKVSVPAEVEPENVIPEDTYLDSMGPDEVVAMQPGKSKRKRLGKQSDALPAKQLRKDHPTFATGTGGKTLVGLRQLIPTSPPVSRPSFQANVQAHVVQRYLNNMGITPTSDVAGSSQLETSEGSDDSFYELPALNSADAKRCMDYEQLYTEFNVGAVRQICLESEVRSRTKHELELKEKLKGKYDARGRTAEVVRLRGQVSALIGEVSVLKSTVAQKDTDISLLDSRATYLKSALDDSKAACAEAGSLITFLTSERDRFTSENFKENAEAQQEEQAHVLYNRVAELEAHVMDVSGRLEGEFYPSYLTTLAGRRWFLTHGIQLVVLKCFKSPEYQSILGHALGRAMDFGMQEGLEAGYEHGVAGTPLSVIEAYNPEAASTSYLDAVKALEDVDFPLVNLLKSKKDAGMDEVLDCFTLDGPLADLPEAAHLQPCLEQLSVPIHHSDDKAIVGETSLSFALLNVHSRAEGAKKHAAALRQLMMEIVSNPLSSQTWVGETSTSAAPLSVEDFDEVDTDEALGSVVAIPKFEACRF</sequence>
<dbReference type="InterPro" id="IPR032675">
    <property type="entry name" value="LRR_dom_sf"/>
</dbReference>
<dbReference type="PANTHER" id="PTHR33390">
    <property type="entry name" value="STRESS UP-REGULATED NOD 19 PROTEIN"/>
    <property type="match status" value="1"/>
</dbReference>
<dbReference type="PANTHER" id="PTHR33390:SF1">
    <property type="entry name" value="STRESS UP-REGULATED NOD 19 PROTEIN"/>
    <property type="match status" value="1"/>
</dbReference>
<comment type="caution">
    <text evidence="2">The sequence shown here is derived from an EMBL/GenBank/DDBJ whole genome shotgun (WGS) entry which is preliminary data.</text>
</comment>
<feature type="chain" id="PRO_5045434977" evidence="1">
    <location>
        <begin position="27"/>
        <end position="1319"/>
    </location>
</feature>
<name>A0ABQ5AMK1_9ASTR</name>
<reference evidence="2" key="1">
    <citation type="journal article" date="2022" name="Int. J. Mol. Sci.">
        <title>Draft Genome of Tanacetum Coccineum: Genomic Comparison of Closely Related Tanacetum-Family Plants.</title>
        <authorList>
            <person name="Yamashiro T."/>
            <person name="Shiraishi A."/>
            <person name="Nakayama K."/>
            <person name="Satake H."/>
        </authorList>
    </citation>
    <scope>NUCLEOTIDE SEQUENCE</scope>
</reference>
<proteinExistence type="predicted"/>
<dbReference type="SUPFAM" id="SSF52058">
    <property type="entry name" value="L domain-like"/>
    <property type="match status" value="1"/>
</dbReference>
<dbReference type="Proteomes" id="UP001151760">
    <property type="component" value="Unassembled WGS sequence"/>
</dbReference>
<organism evidence="2 3">
    <name type="scientific">Tanacetum coccineum</name>
    <dbReference type="NCBI Taxonomy" id="301880"/>
    <lineage>
        <taxon>Eukaryota</taxon>
        <taxon>Viridiplantae</taxon>
        <taxon>Streptophyta</taxon>
        <taxon>Embryophyta</taxon>
        <taxon>Tracheophyta</taxon>
        <taxon>Spermatophyta</taxon>
        <taxon>Magnoliopsida</taxon>
        <taxon>eudicotyledons</taxon>
        <taxon>Gunneridae</taxon>
        <taxon>Pentapetalae</taxon>
        <taxon>asterids</taxon>
        <taxon>campanulids</taxon>
        <taxon>Asterales</taxon>
        <taxon>Asteraceae</taxon>
        <taxon>Asteroideae</taxon>
        <taxon>Anthemideae</taxon>
        <taxon>Anthemidinae</taxon>
        <taxon>Tanacetum</taxon>
    </lineage>
</organism>
<gene>
    <name evidence="2" type="ORF">Tco_0823338</name>
</gene>
<keyword evidence="3" id="KW-1185">Reference proteome</keyword>
<evidence type="ECO:0000313" key="2">
    <source>
        <dbReference type="EMBL" id="GJT02169.1"/>
    </source>
</evidence>
<reference evidence="2" key="2">
    <citation type="submission" date="2022-01" db="EMBL/GenBank/DDBJ databases">
        <authorList>
            <person name="Yamashiro T."/>
            <person name="Shiraishi A."/>
            <person name="Satake H."/>
            <person name="Nakayama K."/>
        </authorList>
    </citation>
    <scope>NUCLEOTIDE SEQUENCE</scope>
</reference>
<accession>A0ABQ5AMK1</accession>
<evidence type="ECO:0000256" key="1">
    <source>
        <dbReference type="SAM" id="SignalP"/>
    </source>
</evidence>
<protein>
    <submittedName>
        <fullName evidence="2">Stress up-regulated Nod 19</fullName>
    </submittedName>
</protein>
<evidence type="ECO:0000313" key="3">
    <source>
        <dbReference type="Proteomes" id="UP001151760"/>
    </source>
</evidence>
<dbReference type="Gene3D" id="3.80.10.10">
    <property type="entry name" value="Ribonuclease Inhibitor"/>
    <property type="match status" value="1"/>
</dbReference>
<dbReference type="EMBL" id="BQNB010012328">
    <property type="protein sequence ID" value="GJT02169.1"/>
    <property type="molecule type" value="Genomic_DNA"/>
</dbReference>
<feature type="signal peptide" evidence="1">
    <location>
        <begin position="1"/>
        <end position="26"/>
    </location>
</feature>
<dbReference type="Pfam" id="PF07712">
    <property type="entry name" value="SURNod19"/>
    <property type="match status" value="1"/>
</dbReference>
<keyword evidence="1" id="KW-0732">Signal</keyword>